<proteinExistence type="predicted"/>
<reference evidence="2 3" key="2">
    <citation type="submission" date="2018-11" db="EMBL/GenBank/DDBJ databases">
        <authorList>
            <consortium name="Pathogen Informatics"/>
        </authorList>
    </citation>
    <scope>NUCLEOTIDE SEQUENCE [LARGE SCALE GENOMIC DNA]</scope>
</reference>
<feature type="chain" id="PRO_5043139149" evidence="1">
    <location>
        <begin position="26"/>
        <end position="183"/>
    </location>
</feature>
<evidence type="ECO:0000256" key="1">
    <source>
        <dbReference type="SAM" id="SignalP"/>
    </source>
</evidence>
<dbReference type="Proteomes" id="UP000271098">
    <property type="component" value="Unassembled WGS sequence"/>
</dbReference>
<protein>
    <submittedName>
        <fullName evidence="4">PIN_6 domain-containing protein</fullName>
    </submittedName>
</protein>
<evidence type="ECO:0000313" key="3">
    <source>
        <dbReference type="Proteomes" id="UP000271098"/>
    </source>
</evidence>
<accession>A0A183EF53</accession>
<sequence>MLNAFNGSGQAVWLQGGIMWVLLLAEMNEEEEEEKREEEGSEAASAWREKFSFDRDEVKQEAKDEGDFAVLADTNVAVYSAAALEQGLVQQVERTLAEDAEAMHTAGVDSSKLRGLIVESPQSSFVKHGDMTPFEVLAESKKGVASAALKKIHFAPPKKVCFSSCAVTLKVFALHFQELLLQY</sequence>
<keyword evidence="1" id="KW-0732">Signal</keyword>
<feature type="signal peptide" evidence="1">
    <location>
        <begin position="1"/>
        <end position="25"/>
    </location>
</feature>
<dbReference type="EMBL" id="UYRT01088816">
    <property type="protein sequence ID" value="VDN34174.1"/>
    <property type="molecule type" value="Genomic_DNA"/>
</dbReference>
<name>A0A183EF53_9BILA</name>
<organism evidence="4">
    <name type="scientific">Gongylonema pulchrum</name>
    <dbReference type="NCBI Taxonomy" id="637853"/>
    <lineage>
        <taxon>Eukaryota</taxon>
        <taxon>Metazoa</taxon>
        <taxon>Ecdysozoa</taxon>
        <taxon>Nematoda</taxon>
        <taxon>Chromadorea</taxon>
        <taxon>Rhabditida</taxon>
        <taxon>Spirurina</taxon>
        <taxon>Spiruromorpha</taxon>
        <taxon>Spiruroidea</taxon>
        <taxon>Gongylonematidae</taxon>
        <taxon>Gongylonema</taxon>
    </lineage>
</organism>
<keyword evidence="3" id="KW-1185">Reference proteome</keyword>
<evidence type="ECO:0000313" key="2">
    <source>
        <dbReference type="EMBL" id="VDN34174.1"/>
    </source>
</evidence>
<evidence type="ECO:0000313" key="4">
    <source>
        <dbReference type="WBParaSite" id="GPUH_0001961901-mRNA-1"/>
    </source>
</evidence>
<dbReference type="AlphaFoldDB" id="A0A183EF53"/>
<gene>
    <name evidence="2" type="ORF">GPUH_LOCUS19598</name>
</gene>
<dbReference type="WBParaSite" id="GPUH_0001961901-mRNA-1">
    <property type="protein sequence ID" value="GPUH_0001961901-mRNA-1"/>
    <property type="gene ID" value="GPUH_0001961901"/>
</dbReference>
<reference evidence="4" key="1">
    <citation type="submission" date="2016-06" db="UniProtKB">
        <authorList>
            <consortium name="WormBaseParasite"/>
        </authorList>
    </citation>
    <scope>IDENTIFICATION</scope>
</reference>